<evidence type="ECO:0000313" key="1">
    <source>
        <dbReference type="EMBL" id="KAJ6418098.1"/>
    </source>
</evidence>
<dbReference type="EMBL" id="JAPFFJ010000010">
    <property type="protein sequence ID" value="KAJ6418098.1"/>
    <property type="molecule type" value="Genomic_DNA"/>
</dbReference>
<sequence>MVDCSGSSAEMRLRMCQSKIRIVDYFVLYM</sequence>
<dbReference type="Proteomes" id="UP001162972">
    <property type="component" value="Chromosome 12"/>
</dbReference>
<name>A0AAD6K7J9_9ROSI</name>
<proteinExistence type="predicted"/>
<protein>
    <submittedName>
        <fullName evidence="1">Uncharacterized protein</fullName>
    </submittedName>
</protein>
<keyword evidence="2" id="KW-1185">Reference proteome</keyword>
<comment type="caution">
    <text evidence="1">The sequence shown here is derived from an EMBL/GenBank/DDBJ whole genome shotgun (WGS) entry which is preliminary data.</text>
</comment>
<organism evidence="1 2">
    <name type="scientific">Salix udensis</name>
    <dbReference type="NCBI Taxonomy" id="889485"/>
    <lineage>
        <taxon>Eukaryota</taxon>
        <taxon>Viridiplantae</taxon>
        <taxon>Streptophyta</taxon>
        <taxon>Embryophyta</taxon>
        <taxon>Tracheophyta</taxon>
        <taxon>Spermatophyta</taxon>
        <taxon>Magnoliopsida</taxon>
        <taxon>eudicotyledons</taxon>
        <taxon>Gunneridae</taxon>
        <taxon>Pentapetalae</taxon>
        <taxon>rosids</taxon>
        <taxon>fabids</taxon>
        <taxon>Malpighiales</taxon>
        <taxon>Salicaceae</taxon>
        <taxon>Saliceae</taxon>
        <taxon>Salix</taxon>
    </lineage>
</organism>
<evidence type="ECO:0000313" key="2">
    <source>
        <dbReference type="Proteomes" id="UP001162972"/>
    </source>
</evidence>
<reference evidence="1 2" key="1">
    <citation type="journal article" date="2023" name="Int. J. Mol. Sci.">
        <title>De Novo Assembly and Annotation of 11 Diverse Shrub Willow (Salix) Genomes Reveals Novel Gene Organization in Sex-Linked Regions.</title>
        <authorList>
            <person name="Hyden B."/>
            <person name="Feng K."/>
            <person name="Yates T.B."/>
            <person name="Jawdy S."/>
            <person name="Cereghino C."/>
            <person name="Smart L.B."/>
            <person name="Muchero W."/>
        </authorList>
    </citation>
    <scope>NUCLEOTIDE SEQUENCE [LARGE SCALE GENOMIC DNA]</scope>
    <source>
        <tissue evidence="1">Shoot tip</tissue>
    </source>
</reference>
<gene>
    <name evidence="1" type="ORF">OIU84_001479</name>
</gene>
<accession>A0AAD6K7J9</accession>
<dbReference type="AlphaFoldDB" id="A0AAD6K7J9"/>